<evidence type="ECO:0000313" key="3">
    <source>
        <dbReference type="Proteomes" id="UP000027920"/>
    </source>
</evidence>
<accession>A0A072PK14</accession>
<dbReference type="GeneID" id="25283498"/>
<feature type="compositionally biased region" description="Low complexity" evidence="1">
    <location>
        <begin position="247"/>
        <end position="257"/>
    </location>
</feature>
<evidence type="ECO:0000256" key="1">
    <source>
        <dbReference type="SAM" id="MobiDB-lite"/>
    </source>
</evidence>
<dbReference type="Proteomes" id="UP000027920">
    <property type="component" value="Unassembled WGS sequence"/>
</dbReference>
<reference evidence="2 3" key="1">
    <citation type="submission" date="2013-03" db="EMBL/GenBank/DDBJ databases">
        <title>The Genome Sequence of Exophiala aquamarina CBS 119918.</title>
        <authorList>
            <consortium name="The Broad Institute Genomics Platform"/>
            <person name="Cuomo C."/>
            <person name="de Hoog S."/>
            <person name="Gorbushina A."/>
            <person name="Walker B."/>
            <person name="Young S.K."/>
            <person name="Zeng Q."/>
            <person name="Gargeya S."/>
            <person name="Fitzgerald M."/>
            <person name="Haas B."/>
            <person name="Abouelleil A."/>
            <person name="Allen A.W."/>
            <person name="Alvarado L."/>
            <person name="Arachchi H.M."/>
            <person name="Berlin A.M."/>
            <person name="Chapman S.B."/>
            <person name="Gainer-Dewar J."/>
            <person name="Goldberg J."/>
            <person name="Griggs A."/>
            <person name="Gujja S."/>
            <person name="Hansen M."/>
            <person name="Howarth C."/>
            <person name="Imamovic A."/>
            <person name="Ireland A."/>
            <person name="Larimer J."/>
            <person name="McCowan C."/>
            <person name="Murphy C."/>
            <person name="Pearson M."/>
            <person name="Poon T.W."/>
            <person name="Priest M."/>
            <person name="Roberts A."/>
            <person name="Saif S."/>
            <person name="Shea T."/>
            <person name="Sisk P."/>
            <person name="Sykes S."/>
            <person name="Wortman J."/>
            <person name="Nusbaum C."/>
            <person name="Birren B."/>
        </authorList>
    </citation>
    <scope>NUCLEOTIDE SEQUENCE [LARGE SCALE GENOMIC DNA]</scope>
    <source>
        <strain evidence="2 3">CBS 119918</strain>
    </source>
</reference>
<dbReference type="HOGENOM" id="CLU_855382_0_0_1"/>
<name>A0A072PK14_9EURO</name>
<evidence type="ECO:0000313" key="2">
    <source>
        <dbReference type="EMBL" id="KEF55835.1"/>
    </source>
</evidence>
<dbReference type="AlphaFoldDB" id="A0A072PK14"/>
<comment type="caution">
    <text evidence="2">The sequence shown here is derived from an EMBL/GenBank/DDBJ whole genome shotgun (WGS) entry which is preliminary data.</text>
</comment>
<dbReference type="RefSeq" id="XP_013258425.1">
    <property type="nucleotide sequence ID" value="XM_013402971.1"/>
</dbReference>
<feature type="region of interest" description="Disordered" evidence="1">
    <location>
        <begin position="247"/>
        <end position="269"/>
    </location>
</feature>
<dbReference type="EMBL" id="AMGV01000007">
    <property type="protein sequence ID" value="KEF55835.1"/>
    <property type="molecule type" value="Genomic_DNA"/>
</dbReference>
<evidence type="ECO:0008006" key="4">
    <source>
        <dbReference type="Google" id="ProtNLM"/>
    </source>
</evidence>
<sequence length="325" mass="36818">MEIGLAIAGVLPLAQELHKMGKKYYKSFRRAPAEARRFGSLVEDVSDTLALFCKTASEMKERNIPLAKDKKATRAVRRLRKMLKASIQEIRSTFEILSVVGNHEYPWIERSLARFRWVTGDERDARLLIVNLNTTKLDITVLLTVFSVNIQLKIAKELEERKEPMPEYLIQELMLLKQRSKILKRRYKEVVKERDALVAARAPIASNRTHFMSLSQSFGQEVHEFAQEHMPAAEVILEGIVRDHEFASSTETTAESSNSGNIPPRQREARSYGSIFSDVTLAGAIRDQEEYGPDSASSVSFLSTRAVLGVTEWRNPLRSGGPRSE</sequence>
<dbReference type="VEuPathDB" id="FungiDB:A1O9_08586"/>
<organism evidence="2 3">
    <name type="scientific">Exophiala aquamarina CBS 119918</name>
    <dbReference type="NCBI Taxonomy" id="1182545"/>
    <lineage>
        <taxon>Eukaryota</taxon>
        <taxon>Fungi</taxon>
        <taxon>Dikarya</taxon>
        <taxon>Ascomycota</taxon>
        <taxon>Pezizomycotina</taxon>
        <taxon>Eurotiomycetes</taxon>
        <taxon>Chaetothyriomycetidae</taxon>
        <taxon>Chaetothyriales</taxon>
        <taxon>Herpotrichiellaceae</taxon>
        <taxon>Exophiala</taxon>
    </lineage>
</organism>
<protein>
    <recommendedName>
        <fullName evidence="4">Fungal N-terminal domain-containing protein</fullName>
    </recommendedName>
</protein>
<gene>
    <name evidence="2" type="ORF">A1O9_08586</name>
</gene>
<keyword evidence="3" id="KW-1185">Reference proteome</keyword>
<proteinExistence type="predicted"/>